<sequence>MTESNTEAVKLAEDKVKHELPPLYKILLLNDDFTPMEFVIEVLKLFFSMNQEQATRIMLKVHTEGVGVCGIYPSDIASTKVKQVVEFARKNQHPLRCVMEEN</sequence>
<feature type="domain" description="Adaptor protein ClpS core" evidence="2">
    <location>
        <begin position="21"/>
        <end position="97"/>
    </location>
</feature>
<proteinExistence type="inferred from homology"/>
<gene>
    <name evidence="1 3" type="primary">clpS</name>
    <name evidence="3" type="ORF">E6Q60_08275</name>
</gene>
<name>A0A5C7VRK0_9PROT</name>
<dbReference type="Proteomes" id="UP000321055">
    <property type="component" value="Unassembled WGS sequence"/>
</dbReference>
<evidence type="ECO:0000313" key="3">
    <source>
        <dbReference type="EMBL" id="TXI28011.1"/>
    </source>
</evidence>
<dbReference type="GO" id="GO:0006508">
    <property type="term" value="P:proteolysis"/>
    <property type="evidence" value="ECO:0007669"/>
    <property type="project" value="UniProtKB-UniRule"/>
</dbReference>
<keyword evidence="3" id="KW-0645">Protease</keyword>
<evidence type="ECO:0000259" key="2">
    <source>
        <dbReference type="Pfam" id="PF02617"/>
    </source>
</evidence>
<dbReference type="Pfam" id="PF02617">
    <property type="entry name" value="ClpS"/>
    <property type="match status" value="1"/>
</dbReference>
<evidence type="ECO:0000256" key="1">
    <source>
        <dbReference type="HAMAP-Rule" id="MF_00302"/>
    </source>
</evidence>
<keyword evidence="3" id="KW-0378">Hydrolase</keyword>
<dbReference type="InterPro" id="IPR022935">
    <property type="entry name" value="ClpS"/>
</dbReference>
<dbReference type="PANTHER" id="PTHR33473:SF19">
    <property type="entry name" value="ATP-DEPENDENT CLP PROTEASE ADAPTER PROTEIN CLPS"/>
    <property type="match status" value="1"/>
</dbReference>
<dbReference type="Gene3D" id="3.30.1390.10">
    <property type="match status" value="1"/>
</dbReference>
<comment type="similarity">
    <text evidence="1">Belongs to the ClpS family.</text>
</comment>
<dbReference type="FunFam" id="3.30.1390.10:FF:000002">
    <property type="entry name" value="ATP-dependent Clp protease adapter protein ClpS"/>
    <property type="match status" value="1"/>
</dbReference>
<comment type="caution">
    <text evidence="3">The sequence shown here is derived from an EMBL/GenBank/DDBJ whole genome shotgun (WGS) entry which is preliminary data.</text>
</comment>
<dbReference type="AlphaFoldDB" id="A0A5C7VRK0"/>
<dbReference type="SUPFAM" id="SSF54736">
    <property type="entry name" value="ClpS-like"/>
    <property type="match status" value="1"/>
</dbReference>
<dbReference type="EMBL" id="SSFX01000061">
    <property type="protein sequence ID" value="TXI28011.1"/>
    <property type="molecule type" value="Genomic_DNA"/>
</dbReference>
<dbReference type="PANTHER" id="PTHR33473">
    <property type="entry name" value="ATP-DEPENDENT CLP PROTEASE ADAPTER PROTEIN CLPS1, CHLOROPLASTIC"/>
    <property type="match status" value="1"/>
</dbReference>
<dbReference type="GO" id="GO:0030163">
    <property type="term" value="P:protein catabolic process"/>
    <property type="evidence" value="ECO:0007669"/>
    <property type="project" value="InterPro"/>
</dbReference>
<organism evidence="3 4">
    <name type="scientific">Nitrosomonas oligotropha</name>
    <dbReference type="NCBI Taxonomy" id="42354"/>
    <lineage>
        <taxon>Bacteria</taxon>
        <taxon>Pseudomonadati</taxon>
        <taxon>Pseudomonadota</taxon>
        <taxon>Betaproteobacteria</taxon>
        <taxon>Nitrosomonadales</taxon>
        <taxon>Nitrosomonadaceae</taxon>
        <taxon>Nitrosomonas</taxon>
    </lineage>
</organism>
<reference evidence="3 4" key="1">
    <citation type="submission" date="2018-09" db="EMBL/GenBank/DDBJ databases">
        <title>Metagenome Assembled Genomes from an Advanced Water Purification Facility.</title>
        <authorList>
            <person name="Stamps B.W."/>
            <person name="Spear J.R."/>
        </authorList>
    </citation>
    <scope>NUCLEOTIDE SEQUENCE [LARGE SCALE GENOMIC DNA]</scope>
    <source>
        <strain evidence="3">Bin_54_1</strain>
    </source>
</reference>
<dbReference type="NCBIfam" id="NF000672">
    <property type="entry name" value="PRK00033.1-5"/>
    <property type="match status" value="1"/>
</dbReference>
<dbReference type="HAMAP" id="MF_00302">
    <property type="entry name" value="ClpS"/>
    <property type="match status" value="1"/>
</dbReference>
<comment type="subunit">
    <text evidence="1">Binds to the N-terminal domain of the chaperone ClpA.</text>
</comment>
<comment type="function">
    <text evidence="1">Involved in the modulation of the specificity of the ClpAP-mediated ATP-dependent protein degradation.</text>
</comment>
<dbReference type="GO" id="GO:0008233">
    <property type="term" value="F:peptidase activity"/>
    <property type="evidence" value="ECO:0007669"/>
    <property type="project" value="UniProtKB-KW"/>
</dbReference>
<dbReference type="InterPro" id="IPR003769">
    <property type="entry name" value="ClpS_core"/>
</dbReference>
<accession>A0A5C7VRK0</accession>
<evidence type="ECO:0000313" key="4">
    <source>
        <dbReference type="Proteomes" id="UP000321055"/>
    </source>
</evidence>
<dbReference type="InterPro" id="IPR014719">
    <property type="entry name" value="Ribosomal_bL12_C/ClpS-like"/>
</dbReference>
<protein>
    <recommendedName>
        <fullName evidence="1">ATP-dependent Clp protease adapter protein ClpS</fullName>
    </recommendedName>
</protein>